<keyword evidence="3" id="KW-1003">Cell membrane</keyword>
<dbReference type="Pfam" id="PF00510">
    <property type="entry name" value="COX3"/>
    <property type="match status" value="1"/>
</dbReference>
<evidence type="ECO:0000256" key="8">
    <source>
        <dbReference type="SAM" id="Phobius"/>
    </source>
</evidence>
<evidence type="ECO:0000256" key="5">
    <source>
        <dbReference type="ARBA" id="ARBA00022989"/>
    </source>
</evidence>
<keyword evidence="4 7" id="KW-0812">Transmembrane</keyword>
<feature type="transmembrane region" description="Helical" evidence="8">
    <location>
        <begin position="180"/>
        <end position="200"/>
    </location>
</feature>
<protein>
    <submittedName>
        <fullName evidence="10">Heme-copper oxidase subunit III</fullName>
    </submittedName>
</protein>
<evidence type="ECO:0000256" key="7">
    <source>
        <dbReference type="RuleBase" id="RU003376"/>
    </source>
</evidence>
<gene>
    <name evidence="10" type="ORF">F4Y08_17230</name>
</gene>
<dbReference type="EMBL" id="VXPY01000122">
    <property type="protein sequence ID" value="MYD92045.1"/>
    <property type="molecule type" value="Genomic_DNA"/>
</dbReference>
<dbReference type="PANTHER" id="PTHR11403">
    <property type="entry name" value="CYTOCHROME C OXIDASE SUBUNIT III"/>
    <property type="match status" value="1"/>
</dbReference>
<proteinExistence type="inferred from homology"/>
<dbReference type="Gene3D" id="1.20.120.80">
    <property type="entry name" value="Cytochrome c oxidase, subunit III, four-helix bundle"/>
    <property type="match status" value="1"/>
</dbReference>
<feature type="transmembrane region" description="Helical" evidence="8">
    <location>
        <begin position="91"/>
        <end position="112"/>
    </location>
</feature>
<dbReference type="GO" id="GO:0005886">
    <property type="term" value="C:plasma membrane"/>
    <property type="evidence" value="ECO:0007669"/>
    <property type="project" value="UniProtKB-SubCell"/>
</dbReference>
<evidence type="ECO:0000259" key="9">
    <source>
        <dbReference type="PROSITE" id="PS50253"/>
    </source>
</evidence>
<feature type="transmembrane region" description="Helical" evidence="8">
    <location>
        <begin position="132"/>
        <end position="159"/>
    </location>
</feature>
<evidence type="ECO:0000256" key="2">
    <source>
        <dbReference type="ARBA" id="ARBA00010581"/>
    </source>
</evidence>
<dbReference type="InterPro" id="IPR024791">
    <property type="entry name" value="Cyt_c/ubiquinol_Oxase_su3"/>
</dbReference>
<feature type="transmembrane region" description="Helical" evidence="8">
    <location>
        <begin position="23"/>
        <end position="46"/>
    </location>
</feature>
<comment type="similarity">
    <text evidence="2 7">Belongs to the cytochrome c oxidase subunit 3 family.</text>
</comment>
<evidence type="ECO:0000256" key="1">
    <source>
        <dbReference type="ARBA" id="ARBA00004651"/>
    </source>
</evidence>
<dbReference type="InterPro" id="IPR000298">
    <property type="entry name" value="Cyt_c_oxidase-like_su3"/>
</dbReference>
<dbReference type="GO" id="GO:0019646">
    <property type="term" value="P:aerobic electron transport chain"/>
    <property type="evidence" value="ECO:0007669"/>
    <property type="project" value="InterPro"/>
</dbReference>
<feature type="transmembrane region" description="Helical" evidence="8">
    <location>
        <begin position="61"/>
        <end position="79"/>
    </location>
</feature>
<dbReference type="GO" id="GO:0004129">
    <property type="term" value="F:cytochrome-c oxidase activity"/>
    <property type="evidence" value="ECO:0007669"/>
    <property type="project" value="InterPro"/>
</dbReference>
<comment type="caution">
    <text evidence="10">The sequence shown here is derived from an EMBL/GenBank/DDBJ whole genome shotgun (WGS) entry which is preliminary data.</text>
</comment>
<sequence length="204" mass="23233">MSALAADAIEVYRTATRNNRMGMWLFFFSELFLFGGLLITRFALWVDEDGHIIRPELDQNVGLIVTVVLLASSYFMNRSEVAIANGRKRDFLVSLWITGFLGVVFLLGVVIFEWGLIHLPFVEHHIGPTDGVFGAVIFGMTGMHAIHVITGVAFIVVVWRNGKRDVYTEERHWGVEACAIYWHYVDLVWIFFYPAIYLIGHAVH</sequence>
<name>A0A6B1DZB8_9CHLR</name>
<dbReference type="InterPro" id="IPR035973">
    <property type="entry name" value="Cyt_c_oxidase_su3-like_sf"/>
</dbReference>
<reference evidence="10" key="1">
    <citation type="submission" date="2019-09" db="EMBL/GenBank/DDBJ databases">
        <title>Characterisation of the sponge microbiome using genome-centric metagenomics.</title>
        <authorList>
            <person name="Engelberts J.P."/>
            <person name="Robbins S.J."/>
            <person name="De Goeij J.M."/>
            <person name="Aranda M."/>
            <person name="Bell S.C."/>
            <person name="Webster N.S."/>
        </authorList>
    </citation>
    <scope>NUCLEOTIDE SEQUENCE</scope>
    <source>
        <strain evidence="10">SB0662_bin_9</strain>
    </source>
</reference>
<organism evidence="10">
    <name type="scientific">Caldilineaceae bacterium SB0662_bin_9</name>
    <dbReference type="NCBI Taxonomy" id="2605258"/>
    <lineage>
        <taxon>Bacteria</taxon>
        <taxon>Bacillati</taxon>
        <taxon>Chloroflexota</taxon>
        <taxon>Caldilineae</taxon>
        <taxon>Caldilineales</taxon>
        <taxon>Caldilineaceae</taxon>
    </lineage>
</organism>
<dbReference type="AlphaFoldDB" id="A0A6B1DZB8"/>
<evidence type="ECO:0000313" key="10">
    <source>
        <dbReference type="EMBL" id="MYD92045.1"/>
    </source>
</evidence>
<accession>A0A6B1DZB8</accession>
<evidence type="ECO:0000256" key="6">
    <source>
        <dbReference type="ARBA" id="ARBA00023136"/>
    </source>
</evidence>
<dbReference type="PROSITE" id="PS50253">
    <property type="entry name" value="COX3"/>
    <property type="match status" value="1"/>
</dbReference>
<dbReference type="InterPro" id="IPR013833">
    <property type="entry name" value="Cyt_c_oxidase_su3_a-hlx"/>
</dbReference>
<dbReference type="CDD" id="cd00386">
    <property type="entry name" value="Heme_Cu_Oxidase_III_like"/>
    <property type="match status" value="1"/>
</dbReference>
<dbReference type="SUPFAM" id="SSF81452">
    <property type="entry name" value="Cytochrome c oxidase subunit III-like"/>
    <property type="match status" value="1"/>
</dbReference>
<evidence type="ECO:0000256" key="4">
    <source>
        <dbReference type="ARBA" id="ARBA00022692"/>
    </source>
</evidence>
<feature type="domain" description="Heme-copper oxidase subunit III family profile" evidence="9">
    <location>
        <begin position="20"/>
        <end position="201"/>
    </location>
</feature>
<keyword evidence="5 8" id="KW-1133">Transmembrane helix</keyword>
<evidence type="ECO:0000256" key="3">
    <source>
        <dbReference type="ARBA" id="ARBA00022475"/>
    </source>
</evidence>
<comment type="subcellular location">
    <subcellularLocation>
        <location evidence="1 7">Cell membrane</location>
        <topology evidence="1 7">Multi-pass membrane protein</topology>
    </subcellularLocation>
</comment>
<keyword evidence="6 8" id="KW-0472">Membrane</keyword>
<dbReference type="PANTHER" id="PTHR11403:SF2">
    <property type="entry name" value="CYTOCHROME BO(3) UBIQUINOL OXIDASE SUBUNIT 3"/>
    <property type="match status" value="1"/>
</dbReference>